<reference evidence="3 4" key="3">
    <citation type="submission" date="2020-08" db="EMBL/GenBank/DDBJ databases">
        <title>Genomic Encyclopedia of Type Strains, Phase IV (KMG-IV): sequencing the most valuable type-strain genomes for metagenomic binning, comparative biology and taxonomic classification.</title>
        <authorList>
            <person name="Goeker M."/>
        </authorList>
    </citation>
    <scope>NUCLEOTIDE SEQUENCE [LARGE SCALE GENOMIC DNA]</scope>
    <source>
        <strain evidence="3 4">DSM 27521</strain>
    </source>
</reference>
<gene>
    <name evidence="2" type="ORF">GCM10017781_11770</name>
    <name evidence="3" type="ORF">HNQ07_001283</name>
</gene>
<evidence type="ECO:0000313" key="2">
    <source>
        <dbReference type="EMBL" id="GHF36747.1"/>
    </source>
</evidence>
<organism evidence="3 4">
    <name type="scientific">Deinococcus metalli</name>
    <dbReference type="NCBI Taxonomy" id="1141878"/>
    <lineage>
        <taxon>Bacteria</taxon>
        <taxon>Thermotogati</taxon>
        <taxon>Deinococcota</taxon>
        <taxon>Deinococci</taxon>
        <taxon>Deinococcales</taxon>
        <taxon>Deinococcaceae</taxon>
        <taxon>Deinococcus</taxon>
    </lineage>
</organism>
<dbReference type="EMBL" id="BNAJ01000002">
    <property type="protein sequence ID" value="GHF36747.1"/>
    <property type="molecule type" value="Genomic_DNA"/>
</dbReference>
<reference evidence="5" key="2">
    <citation type="journal article" date="2019" name="Int. J. Syst. Evol. Microbiol.">
        <title>The Global Catalogue of Microorganisms (GCM) 10K type strain sequencing project: providing services to taxonomists for standard genome sequencing and annotation.</title>
        <authorList>
            <consortium name="The Broad Institute Genomics Platform"/>
            <consortium name="The Broad Institute Genome Sequencing Center for Infectious Disease"/>
            <person name="Wu L."/>
            <person name="Ma J."/>
        </authorList>
    </citation>
    <scope>NUCLEOTIDE SEQUENCE [LARGE SCALE GENOMIC DNA]</scope>
    <source>
        <strain evidence="5">CGMCC 1.18437</strain>
    </source>
</reference>
<reference evidence="2" key="4">
    <citation type="submission" date="2024-05" db="EMBL/GenBank/DDBJ databases">
        <authorList>
            <person name="Sun Q."/>
            <person name="Zhou Y."/>
        </authorList>
    </citation>
    <scope>NUCLEOTIDE SEQUENCE</scope>
    <source>
        <strain evidence="2">CGMCC 1.18437</strain>
    </source>
</reference>
<reference evidence="2" key="1">
    <citation type="journal article" date="2014" name="Int. J. Syst. Evol. Microbiol.">
        <title>Complete genome of a new Firmicutes species belonging to the dominant human colonic microbiota ('Ruminococcus bicirculans') reveals two chromosomes and a selective capacity to utilize plant glucans.</title>
        <authorList>
            <consortium name="NISC Comparative Sequencing Program"/>
            <person name="Wegmann U."/>
            <person name="Louis P."/>
            <person name="Goesmann A."/>
            <person name="Henrissat B."/>
            <person name="Duncan S.H."/>
            <person name="Flint H.J."/>
        </authorList>
    </citation>
    <scope>NUCLEOTIDE SEQUENCE</scope>
    <source>
        <strain evidence="2">CGMCC 1.18437</strain>
    </source>
</reference>
<dbReference type="Proteomes" id="UP000539473">
    <property type="component" value="Unassembled WGS sequence"/>
</dbReference>
<evidence type="ECO:0000313" key="5">
    <source>
        <dbReference type="Proteomes" id="UP000619376"/>
    </source>
</evidence>
<dbReference type="Pfam" id="PF03691">
    <property type="entry name" value="UPF0167"/>
    <property type="match status" value="1"/>
</dbReference>
<dbReference type="Proteomes" id="UP000619376">
    <property type="component" value="Unassembled WGS sequence"/>
</dbReference>
<accession>A0A7W8KF13</accession>
<comment type="similarity">
    <text evidence="1">Belongs to the UPF0167 family.</text>
</comment>
<evidence type="ECO:0000313" key="4">
    <source>
        <dbReference type="Proteomes" id="UP000539473"/>
    </source>
</evidence>
<dbReference type="AlphaFoldDB" id="A0A7W8KF13"/>
<evidence type="ECO:0000313" key="3">
    <source>
        <dbReference type="EMBL" id="MBB5375826.1"/>
    </source>
</evidence>
<protein>
    <submittedName>
        <fullName evidence="2">UPF0167 protein</fullName>
    </submittedName>
</protein>
<dbReference type="InterPro" id="IPR005363">
    <property type="entry name" value="UPF0167"/>
</dbReference>
<dbReference type="RefSeq" id="WP_184110085.1">
    <property type="nucleotide sequence ID" value="NZ_BNAJ01000002.1"/>
</dbReference>
<dbReference type="EMBL" id="JACHFK010000002">
    <property type="protein sequence ID" value="MBB5375826.1"/>
    <property type="molecule type" value="Genomic_DNA"/>
</dbReference>
<sequence length="176" mass="20140">MTDPLPDFRYYADPYGDRTIIEEDITCRVCGAQRAWKYDGVLYAADELDAICPWCVANGHAAEKFDGCFQDVMFPEAASEESVLWVLMRTPSVASWNPFEWPEHCGECCRYIGDLRNHRHPGYIESASVQTDLFEISRKTGLTRDEVLSWADTGSIYLRLFQCVQCGTYRVILDLD</sequence>
<evidence type="ECO:0000256" key="1">
    <source>
        <dbReference type="ARBA" id="ARBA00008525"/>
    </source>
</evidence>
<keyword evidence="5" id="KW-1185">Reference proteome</keyword>
<name>A0A7W8KF13_9DEIO</name>
<comment type="caution">
    <text evidence="3">The sequence shown here is derived from an EMBL/GenBank/DDBJ whole genome shotgun (WGS) entry which is preliminary data.</text>
</comment>
<proteinExistence type="inferred from homology"/>